<evidence type="ECO:0000259" key="1">
    <source>
        <dbReference type="Pfam" id="PF14529"/>
    </source>
</evidence>
<keyword evidence="3" id="KW-1185">Reference proteome</keyword>
<evidence type="ECO:0000313" key="2">
    <source>
        <dbReference type="EMBL" id="VVC38786.1"/>
    </source>
</evidence>
<dbReference type="Proteomes" id="UP000325440">
    <property type="component" value="Unassembled WGS sequence"/>
</dbReference>
<keyword evidence="2" id="KW-0269">Exonuclease</keyword>
<dbReference type="Pfam" id="PF14529">
    <property type="entry name" value="Exo_endo_phos_2"/>
    <property type="match status" value="1"/>
</dbReference>
<proteinExistence type="predicted"/>
<dbReference type="EMBL" id="CABPRJ010001499">
    <property type="protein sequence ID" value="VVC38786.1"/>
    <property type="molecule type" value="Genomic_DNA"/>
</dbReference>
<accession>A0A5E4N8G1</accession>
<keyword evidence="2" id="KW-0255">Endonuclease</keyword>
<protein>
    <submittedName>
        <fullName evidence="2">Endonuclease/exonuclease/phosphatase</fullName>
    </submittedName>
</protein>
<sequence>MTNNTQNQNHIPPTYKAQDKLAPLETIVQWNINSYYKTLSDIHHIIAELHHLALCLQETNFKNQHKEPNLKNYHGYFKNRDLLGRASDFNSRNIIWGSDYTDRRGRTIEKLLEDDSIILLNDGNPTRHNSINSSFSAIDLTIVSTSLGGTIDWTVQTSYCNNDHWPITLRLLNSQVMDKISLRWLLKTTNWQNFSDMADKLLAENHFNTLLQTNPSANIDSIVKAFTNALIEAAEIGKSQRTFARKKVPWWNNECKTTIQNYKKALNKFRKTRLQSDHIILSFQNKPNL</sequence>
<feature type="domain" description="Endonuclease/exonuclease/phosphatase" evidence="1">
    <location>
        <begin position="87"/>
        <end position="167"/>
    </location>
</feature>
<name>A0A5E4N8G1_9HEMI</name>
<dbReference type="SUPFAM" id="SSF56219">
    <property type="entry name" value="DNase I-like"/>
    <property type="match status" value="1"/>
</dbReference>
<keyword evidence="2" id="KW-0378">Hydrolase</keyword>
<evidence type="ECO:0000313" key="3">
    <source>
        <dbReference type="Proteomes" id="UP000325440"/>
    </source>
</evidence>
<keyword evidence="2" id="KW-0540">Nuclease</keyword>
<dbReference type="GO" id="GO:0004519">
    <property type="term" value="F:endonuclease activity"/>
    <property type="evidence" value="ECO:0007669"/>
    <property type="project" value="UniProtKB-KW"/>
</dbReference>
<dbReference type="InterPro" id="IPR036691">
    <property type="entry name" value="Endo/exonu/phosph_ase_sf"/>
</dbReference>
<organism evidence="2 3">
    <name type="scientific">Cinara cedri</name>
    <dbReference type="NCBI Taxonomy" id="506608"/>
    <lineage>
        <taxon>Eukaryota</taxon>
        <taxon>Metazoa</taxon>
        <taxon>Ecdysozoa</taxon>
        <taxon>Arthropoda</taxon>
        <taxon>Hexapoda</taxon>
        <taxon>Insecta</taxon>
        <taxon>Pterygota</taxon>
        <taxon>Neoptera</taxon>
        <taxon>Paraneoptera</taxon>
        <taxon>Hemiptera</taxon>
        <taxon>Sternorrhyncha</taxon>
        <taxon>Aphidomorpha</taxon>
        <taxon>Aphidoidea</taxon>
        <taxon>Aphididae</taxon>
        <taxon>Lachninae</taxon>
        <taxon>Cinara</taxon>
    </lineage>
</organism>
<dbReference type="GO" id="GO:0004527">
    <property type="term" value="F:exonuclease activity"/>
    <property type="evidence" value="ECO:0007669"/>
    <property type="project" value="UniProtKB-KW"/>
</dbReference>
<dbReference type="InterPro" id="IPR005135">
    <property type="entry name" value="Endo/exonuclease/phosphatase"/>
</dbReference>
<dbReference type="AlphaFoldDB" id="A0A5E4N8G1"/>
<gene>
    <name evidence="2" type="ORF">CINCED_3A023191</name>
</gene>
<dbReference type="OrthoDB" id="6771564at2759"/>
<dbReference type="Gene3D" id="3.60.10.10">
    <property type="entry name" value="Endonuclease/exonuclease/phosphatase"/>
    <property type="match status" value="2"/>
</dbReference>
<reference evidence="2 3" key="1">
    <citation type="submission" date="2019-08" db="EMBL/GenBank/DDBJ databases">
        <authorList>
            <person name="Alioto T."/>
            <person name="Alioto T."/>
            <person name="Gomez Garrido J."/>
        </authorList>
    </citation>
    <scope>NUCLEOTIDE SEQUENCE [LARGE SCALE GENOMIC DNA]</scope>
</reference>